<evidence type="ECO:0000256" key="7">
    <source>
        <dbReference type="ARBA" id="ARBA00022989"/>
    </source>
</evidence>
<keyword evidence="8 11" id="KW-0793">Thylakoid</keyword>
<dbReference type="NCBIfam" id="NF008830">
    <property type="entry name" value="PRK11877.1"/>
    <property type="match status" value="1"/>
</dbReference>
<evidence type="ECO:0000256" key="11">
    <source>
        <dbReference type="HAMAP-Rule" id="MF_00431"/>
    </source>
</evidence>
<keyword evidence="7 11" id="KW-1133">Transmembrane helix</keyword>
<dbReference type="HAMAP" id="MF_00431">
    <property type="entry name" value="PSI_PsaI"/>
    <property type="match status" value="1"/>
</dbReference>
<comment type="function">
    <text evidence="1 11">May help in the organization of the PsaL subunit.</text>
</comment>
<evidence type="ECO:0000256" key="3">
    <source>
        <dbReference type="ARBA" id="ARBA00019929"/>
    </source>
</evidence>
<dbReference type="InterPro" id="IPR036357">
    <property type="entry name" value="PSI_PsaI_sf"/>
</dbReference>
<feature type="transmembrane region" description="Helical" evidence="11">
    <location>
        <begin position="6"/>
        <end position="30"/>
    </location>
</feature>
<dbReference type="PANTHER" id="PTHR35775">
    <property type="match status" value="1"/>
</dbReference>
<evidence type="ECO:0000256" key="1">
    <source>
        <dbReference type="ARBA" id="ARBA00003541"/>
    </source>
</evidence>
<comment type="similarity">
    <text evidence="2 11">Belongs to the PsaI family.</text>
</comment>
<reference evidence="12" key="1">
    <citation type="submission" date="2017-03" db="EMBL/GenBank/DDBJ databases">
        <title>The new red algal subphylum Proteorhodophytina comprises the largest and most divergent plastid genomes known.</title>
        <authorList>
            <person name="Munoz-Gomez S.A."/>
            <person name="Mejia-Franco F.G."/>
            <person name="Durnin K."/>
            <person name="Morgan C."/>
            <person name="Grisdale C.J."/>
            <person name="Archibald J.M."/>
            <person name="Slamovits C.H."/>
        </authorList>
    </citation>
    <scope>NUCLEOTIDE SEQUENCE</scope>
    <source>
        <strain evidence="12">NIES-2662</strain>
    </source>
</reference>
<keyword evidence="9 11" id="KW-0472">Membrane</keyword>
<organism evidence="12">
    <name type="scientific">Corynoplastis japonica</name>
    <dbReference type="NCBI Taxonomy" id="700918"/>
    <lineage>
        <taxon>Eukaryota</taxon>
        <taxon>Rhodophyta</taxon>
        <taxon>Rhodellophyceae</taxon>
        <taxon>Rhodellales</taxon>
        <taxon>Rhodellaceae</taxon>
        <taxon>Corynoplastis</taxon>
    </lineage>
</organism>
<evidence type="ECO:0000256" key="4">
    <source>
        <dbReference type="ARBA" id="ARBA00022531"/>
    </source>
</evidence>
<protein>
    <recommendedName>
        <fullName evidence="3 11">Photosystem I reaction center subunit VIII</fullName>
        <shortName evidence="11">PSI-I</shortName>
    </recommendedName>
</protein>
<dbReference type="SUPFAM" id="SSF81540">
    <property type="entry name" value="Subunit VIII of photosystem I reaction centre, PsaI"/>
    <property type="match status" value="1"/>
</dbReference>
<dbReference type="EMBL" id="KY709210">
    <property type="protein sequence ID" value="ARO90889.1"/>
    <property type="molecule type" value="Genomic_DNA"/>
</dbReference>
<keyword evidence="12" id="KW-0934">Plastid</keyword>
<gene>
    <name evidence="11 12" type="primary">psaI</name>
</gene>
<dbReference type="PANTHER" id="PTHR35775:SF2">
    <property type="entry name" value="PHOTOSYSTEM I REACTION CENTER SUBUNIT VIII"/>
    <property type="match status" value="1"/>
</dbReference>
<evidence type="ECO:0000256" key="2">
    <source>
        <dbReference type="ARBA" id="ARBA00005252"/>
    </source>
</evidence>
<dbReference type="GO" id="GO:0015979">
    <property type="term" value="P:photosynthesis"/>
    <property type="evidence" value="ECO:0007669"/>
    <property type="project" value="UniProtKB-UniRule"/>
</dbReference>
<keyword evidence="12" id="KW-0150">Chloroplast</keyword>
<keyword evidence="6 11" id="KW-0603">Photosystem I</keyword>
<keyword evidence="4 11" id="KW-0602">Photosynthesis</keyword>
<proteinExistence type="inferred from homology"/>
<geneLocation type="chloroplast" evidence="12"/>
<dbReference type="GO" id="GO:0009522">
    <property type="term" value="C:photosystem I"/>
    <property type="evidence" value="ECO:0007669"/>
    <property type="project" value="UniProtKB-KW"/>
</dbReference>
<dbReference type="InterPro" id="IPR001302">
    <property type="entry name" value="PSI_PsaI"/>
</dbReference>
<name>A0A1X9PTQ8_9RHOD</name>
<accession>A0A1X9PTQ8</accession>
<dbReference type="AlphaFoldDB" id="A0A1X9PTQ8"/>
<comment type="subcellular location">
    <subcellularLocation>
        <location evidence="10">Plastid thylakoid membrane</location>
        <topology evidence="10">Single-pass membrane protein</topology>
    </subcellularLocation>
    <subcellularLocation>
        <location evidence="11">Plastid</location>
        <location evidence="11">Chloroplast thylakoid membrane</location>
        <topology evidence="11">Single-pass membrane protein</topology>
    </subcellularLocation>
</comment>
<keyword evidence="5 11" id="KW-0812">Transmembrane</keyword>
<dbReference type="Pfam" id="PF00796">
    <property type="entry name" value="PSI_8"/>
    <property type="match status" value="1"/>
</dbReference>
<evidence type="ECO:0000256" key="8">
    <source>
        <dbReference type="ARBA" id="ARBA00023078"/>
    </source>
</evidence>
<sequence length="36" mass="3954">MTASYLPSILVPLVGLIFPAISMALLFIYIEQDELA</sequence>
<evidence type="ECO:0000256" key="10">
    <source>
        <dbReference type="ARBA" id="ARBA00046266"/>
    </source>
</evidence>
<dbReference type="NCBIfam" id="TIGR03052">
    <property type="entry name" value="PS_I_psaI"/>
    <property type="match status" value="1"/>
</dbReference>
<evidence type="ECO:0000313" key="12">
    <source>
        <dbReference type="EMBL" id="ARO90889.1"/>
    </source>
</evidence>
<evidence type="ECO:0000256" key="5">
    <source>
        <dbReference type="ARBA" id="ARBA00022692"/>
    </source>
</evidence>
<evidence type="ECO:0000256" key="9">
    <source>
        <dbReference type="ARBA" id="ARBA00023136"/>
    </source>
</evidence>
<evidence type="ECO:0000256" key="6">
    <source>
        <dbReference type="ARBA" id="ARBA00022836"/>
    </source>
</evidence>
<dbReference type="GO" id="GO:0009535">
    <property type="term" value="C:chloroplast thylakoid membrane"/>
    <property type="evidence" value="ECO:0007669"/>
    <property type="project" value="UniProtKB-SubCell"/>
</dbReference>